<evidence type="ECO:0000259" key="1">
    <source>
        <dbReference type="Pfam" id="PF12323"/>
    </source>
</evidence>
<dbReference type="EMBL" id="PDOE01000001">
    <property type="protein sequence ID" value="RKL69356.1"/>
    <property type="molecule type" value="Genomic_DNA"/>
</dbReference>
<keyword evidence="3" id="KW-1185">Reference proteome</keyword>
<dbReference type="RefSeq" id="WP_407690388.1">
    <property type="nucleotide sequence ID" value="NZ_KZ614146.1"/>
</dbReference>
<dbReference type="Proteomes" id="UP000281498">
    <property type="component" value="Unassembled WGS sequence"/>
</dbReference>
<gene>
    <name evidence="2" type="ORF">CR203_04835</name>
</gene>
<accession>A0A3A9KYE6</accession>
<dbReference type="Pfam" id="PF12323">
    <property type="entry name" value="HTH_OrfB_IS605"/>
    <property type="match status" value="1"/>
</dbReference>
<dbReference type="InterPro" id="IPR021027">
    <property type="entry name" value="Transposase_put_HTH"/>
</dbReference>
<proteinExistence type="predicted"/>
<organism evidence="2 3">
    <name type="scientific">Salipaludibacillus neizhouensis</name>
    <dbReference type="NCBI Taxonomy" id="885475"/>
    <lineage>
        <taxon>Bacteria</taxon>
        <taxon>Bacillati</taxon>
        <taxon>Bacillota</taxon>
        <taxon>Bacilli</taxon>
        <taxon>Bacillales</taxon>
        <taxon>Bacillaceae</taxon>
    </lineage>
</organism>
<evidence type="ECO:0000313" key="3">
    <source>
        <dbReference type="Proteomes" id="UP000281498"/>
    </source>
</evidence>
<protein>
    <recommendedName>
        <fullName evidence="1">Transposase putative helix-turn-helix domain-containing protein</fullName>
    </recommendedName>
</protein>
<evidence type="ECO:0000313" key="2">
    <source>
        <dbReference type="EMBL" id="RKL69356.1"/>
    </source>
</evidence>
<feature type="domain" description="Transposase putative helix-turn-helix" evidence="1">
    <location>
        <begin position="1"/>
        <end position="33"/>
    </location>
</feature>
<comment type="caution">
    <text evidence="2">The sequence shown here is derived from an EMBL/GenBank/DDBJ whole genome shotgun (WGS) entry which is preliminary data.</text>
</comment>
<dbReference type="AlphaFoldDB" id="A0A3A9KYE6"/>
<reference evidence="2 3" key="1">
    <citation type="submission" date="2017-10" db="EMBL/GenBank/DDBJ databases">
        <title>Bacillus sp. nov., a halophilic bacterium isolated from a Keqin Lake.</title>
        <authorList>
            <person name="Wang H."/>
        </authorList>
    </citation>
    <scope>NUCLEOTIDE SEQUENCE [LARGE SCALE GENOMIC DNA]</scope>
    <source>
        <strain evidence="2 3">KCTC 13187</strain>
    </source>
</reference>
<name>A0A3A9KYE6_9BACI</name>
<sequence>MAKKNKAFKCRLYPSKEQMQLLRKTFGCVSFTYLKDMIPHESA</sequence>